<proteinExistence type="predicted"/>
<dbReference type="EMBL" id="JBAWTH010000205">
    <property type="protein sequence ID" value="KAL2272981.1"/>
    <property type="molecule type" value="Genomic_DNA"/>
</dbReference>
<evidence type="ECO:0000313" key="2">
    <source>
        <dbReference type="Proteomes" id="UP001600888"/>
    </source>
</evidence>
<gene>
    <name evidence="1" type="ORF">FJTKL_05660</name>
</gene>
<dbReference type="EMBL" id="JBAWTH010000205">
    <property type="protein sequence ID" value="KAL2272982.1"/>
    <property type="molecule type" value="Genomic_DNA"/>
</dbReference>
<name>A0ABR4DRU0_9PEZI</name>
<accession>A0ABR4DRU0</accession>
<evidence type="ECO:0000313" key="1">
    <source>
        <dbReference type="EMBL" id="KAL2272981.1"/>
    </source>
</evidence>
<organism evidence="1 2">
    <name type="scientific">Diaporthe vaccinii</name>
    <dbReference type="NCBI Taxonomy" id="105482"/>
    <lineage>
        <taxon>Eukaryota</taxon>
        <taxon>Fungi</taxon>
        <taxon>Dikarya</taxon>
        <taxon>Ascomycota</taxon>
        <taxon>Pezizomycotina</taxon>
        <taxon>Sordariomycetes</taxon>
        <taxon>Sordariomycetidae</taxon>
        <taxon>Diaporthales</taxon>
        <taxon>Diaporthaceae</taxon>
        <taxon>Diaporthe</taxon>
        <taxon>Diaporthe eres species complex</taxon>
    </lineage>
</organism>
<reference evidence="1 2" key="1">
    <citation type="submission" date="2024-03" db="EMBL/GenBank/DDBJ databases">
        <title>A high-quality draft genome sequence of Diaporthe vaccinii, a causative agent of upright dieback and viscid rot disease in cranberry plants.</title>
        <authorList>
            <person name="Sarrasin M."/>
            <person name="Lang B.F."/>
            <person name="Burger G."/>
        </authorList>
    </citation>
    <scope>NUCLEOTIDE SEQUENCE [LARGE SCALE GENOMIC DNA]</scope>
    <source>
        <strain evidence="1 2">IS7</strain>
    </source>
</reference>
<protein>
    <submittedName>
        <fullName evidence="1">Uncharacterized protein</fullName>
    </submittedName>
</protein>
<comment type="caution">
    <text evidence="1">The sequence shown here is derived from an EMBL/GenBank/DDBJ whole genome shotgun (WGS) entry which is preliminary data.</text>
</comment>
<sequence length="140" mass="15696">MSQQIYPQTLDQFHSLHCQNFCHYLHHHRQYQQHHQHHHHQRPHHLPPVASTAWKLSLRPQHRSENMVRPTIPRDLDTAAAAVAPCPLGPLPMPPSPTYPGLPVQSMPLPGVRCPTCAANGKEVWVIPGRACGNCGTPCC</sequence>
<dbReference type="Proteomes" id="UP001600888">
    <property type="component" value="Unassembled WGS sequence"/>
</dbReference>
<keyword evidence="2" id="KW-1185">Reference proteome</keyword>